<proteinExistence type="predicted"/>
<evidence type="ECO:0008006" key="4">
    <source>
        <dbReference type="Google" id="ProtNLM"/>
    </source>
</evidence>
<evidence type="ECO:0000313" key="2">
    <source>
        <dbReference type="EMBL" id="GES11929.1"/>
    </source>
</evidence>
<keyword evidence="3" id="KW-1185">Reference proteome</keyword>
<evidence type="ECO:0000313" key="3">
    <source>
        <dbReference type="Proteomes" id="UP000331127"/>
    </source>
</evidence>
<name>A0A5M3WVB1_9ACTN</name>
<accession>A0A5M3WVB1</accession>
<reference evidence="2 3" key="1">
    <citation type="submission" date="2019-10" db="EMBL/GenBank/DDBJ databases">
        <title>Whole genome shotgun sequence of Acrocarpospora macrocephala NBRC 16266.</title>
        <authorList>
            <person name="Ichikawa N."/>
            <person name="Kimura A."/>
            <person name="Kitahashi Y."/>
            <person name="Komaki H."/>
            <person name="Oguchi A."/>
        </authorList>
    </citation>
    <scope>NUCLEOTIDE SEQUENCE [LARGE SCALE GENOMIC DNA]</scope>
    <source>
        <strain evidence="2 3">NBRC 16266</strain>
    </source>
</reference>
<evidence type="ECO:0000256" key="1">
    <source>
        <dbReference type="SAM" id="MobiDB-lite"/>
    </source>
</evidence>
<dbReference type="Proteomes" id="UP000331127">
    <property type="component" value="Unassembled WGS sequence"/>
</dbReference>
<dbReference type="AlphaFoldDB" id="A0A5M3WVB1"/>
<feature type="region of interest" description="Disordered" evidence="1">
    <location>
        <begin position="92"/>
        <end position="111"/>
    </location>
</feature>
<gene>
    <name evidence="2" type="ORF">Amac_055260</name>
</gene>
<sequence length="233" mass="24848">MTPAMNAVTAERLLRAWEAALDERSVRRGAALLAGCLARSTDSVAAWSLTERDAGLFDLRAELFGTEATGLASCPACGDELEVTLDLSALRPGSAGPADRQAPEDQAVAARTPNSDDLLAAAEQPDEEAALAVLVARCVEPGAVPRQLARQALSARLAEVDIQLQLDCGSCGAAFQVPFDIAAFLLREVDAWARRLLRDVHVLASAYGWTERAILGMDARRRHLYIDLIEAGA</sequence>
<organism evidence="2 3">
    <name type="scientific">Acrocarpospora macrocephala</name>
    <dbReference type="NCBI Taxonomy" id="150177"/>
    <lineage>
        <taxon>Bacteria</taxon>
        <taxon>Bacillati</taxon>
        <taxon>Actinomycetota</taxon>
        <taxon>Actinomycetes</taxon>
        <taxon>Streptosporangiales</taxon>
        <taxon>Streptosporangiaceae</taxon>
        <taxon>Acrocarpospora</taxon>
    </lineage>
</organism>
<comment type="caution">
    <text evidence="2">The sequence shown here is derived from an EMBL/GenBank/DDBJ whole genome shotgun (WGS) entry which is preliminary data.</text>
</comment>
<protein>
    <recommendedName>
        <fullName evidence="4">Phage baseplate protein</fullName>
    </recommendedName>
</protein>
<dbReference type="EMBL" id="BLAE01000033">
    <property type="protein sequence ID" value="GES11929.1"/>
    <property type="molecule type" value="Genomic_DNA"/>
</dbReference>